<comment type="similarity">
    <text evidence="1 4">Belongs to the D-isomer specific 2-hydroxyacid dehydrogenase family.</text>
</comment>
<dbReference type="Proteomes" id="UP000051160">
    <property type="component" value="Unassembled WGS sequence"/>
</dbReference>
<keyword evidence="3" id="KW-0520">NAD</keyword>
<evidence type="ECO:0000259" key="6">
    <source>
        <dbReference type="Pfam" id="PF02826"/>
    </source>
</evidence>
<gene>
    <name evidence="7" type="ORF">FD04_GL001756</name>
</gene>
<dbReference type="AlphaFoldDB" id="A0A0R1LMZ6"/>
<evidence type="ECO:0000256" key="4">
    <source>
        <dbReference type="RuleBase" id="RU003719"/>
    </source>
</evidence>
<dbReference type="InterPro" id="IPR050223">
    <property type="entry name" value="D-isomer_2-hydroxyacid_DH"/>
</dbReference>
<dbReference type="GO" id="GO:0030267">
    <property type="term" value="F:glyoxylate reductase (NADPH) activity"/>
    <property type="evidence" value="ECO:0007669"/>
    <property type="project" value="TreeGrafter"/>
</dbReference>
<evidence type="ECO:0000256" key="2">
    <source>
        <dbReference type="ARBA" id="ARBA00023002"/>
    </source>
</evidence>
<keyword evidence="2 4" id="KW-0560">Oxidoreductase</keyword>
<dbReference type="OrthoDB" id="9805416at2"/>
<dbReference type="InterPro" id="IPR036291">
    <property type="entry name" value="NAD(P)-bd_dom_sf"/>
</dbReference>
<dbReference type="PANTHER" id="PTHR10996:SF178">
    <property type="entry name" value="2-HYDROXYACID DEHYDROGENASE YGL185C-RELATED"/>
    <property type="match status" value="1"/>
</dbReference>
<dbReference type="Gene3D" id="3.40.50.720">
    <property type="entry name" value="NAD(P)-binding Rossmann-like Domain"/>
    <property type="match status" value="2"/>
</dbReference>
<dbReference type="InterPro" id="IPR029753">
    <property type="entry name" value="D-isomer_DH_CS"/>
</dbReference>
<protein>
    <submittedName>
        <fullName evidence="7">D-3-phosphoglycerate dehydrogenase</fullName>
    </submittedName>
</protein>
<dbReference type="CDD" id="cd12172">
    <property type="entry name" value="PGDH_like_2"/>
    <property type="match status" value="1"/>
</dbReference>
<evidence type="ECO:0000256" key="1">
    <source>
        <dbReference type="ARBA" id="ARBA00005854"/>
    </source>
</evidence>
<keyword evidence="8" id="KW-1185">Reference proteome</keyword>
<sequence>MNMQKIIIPEAADAQTNHYLAQKGYDVIKVANPSKADLLAHPDVAGAMVYLSPMPNDLYDQLPNLKVLARYGVGYDNIDADYAAKKGVWVTNTPGANAVSVAEAAVTDMLLLAKQSIPIAANMKTNGWTQKESIVGRELTGATVGIIGFGDIGQTVAKLLTGFGCRILIYNRTHRDTPYGTYVDLETLLTESDFVSIHIAAVPATEHLIDAQALKLMKKSAYLVNMARGAIVDEQALYDALKQHDIAGAGLDVFEHEPLPKDDPLMSLDNAYLTPHSAAITHEAGYNMAMGASKMIDAVLSGQTPEWAVNQPVK</sequence>
<feature type="domain" description="D-isomer specific 2-hydroxyacid dehydrogenase catalytic" evidence="5">
    <location>
        <begin position="13"/>
        <end position="310"/>
    </location>
</feature>
<feature type="domain" description="D-isomer specific 2-hydroxyacid dehydrogenase NAD-binding" evidence="6">
    <location>
        <begin position="108"/>
        <end position="278"/>
    </location>
</feature>
<evidence type="ECO:0000256" key="3">
    <source>
        <dbReference type="ARBA" id="ARBA00023027"/>
    </source>
</evidence>
<evidence type="ECO:0000259" key="5">
    <source>
        <dbReference type="Pfam" id="PF00389"/>
    </source>
</evidence>
<dbReference type="GO" id="GO:0005829">
    <property type="term" value="C:cytosol"/>
    <property type="evidence" value="ECO:0007669"/>
    <property type="project" value="TreeGrafter"/>
</dbReference>
<dbReference type="EMBL" id="AZEE01000030">
    <property type="protein sequence ID" value="KRK96904.1"/>
    <property type="molecule type" value="Genomic_DNA"/>
</dbReference>
<comment type="caution">
    <text evidence="7">The sequence shown here is derived from an EMBL/GenBank/DDBJ whole genome shotgun (WGS) entry which is preliminary data.</text>
</comment>
<dbReference type="PROSITE" id="PS00671">
    <property type="entry name" value="D_2_HYDROXYACID_DH_3"/>
    <property type="match status" value="1"/>
</dbReference>
<dbReference type="PATRIC" id="fig|1423776.4.peg.1781"/>
<organism evidence="7 8">
    <name type="scientific">Secundilactobacillus odoratitofui DSM 19909 = JCM 15043</name>
    <dbReference type="NCBI Taxonomy" id="1423776"/>
    <lineage>
        <taxon>Bacteria</taxon>
        <taxon>Bacillati</taxon>
        <taxon>Bacillota</taxon>
        <taxon>Bacilli</taxon>
        <taxon>Lactobacillales</taxon>
        <taxon>Lactobacillaceae</taxon>
        <taxon>Secundilactobacillus</taxon>
    </lineage>
</organism>
<dbReference type="STRING" id="1423776.FD04_GL001756"/>
<dbReference type="GO" id="GO:0016618">
    <property type="term" value="F:hydroxypyruvate reductase [NAD(P)H] activity"/>
    <property type="evidence" value="ECO:0007669"/>
    <property type="project" value="TreeGrafter"/>
</dbReference>
<dbReference type="FunFam" id="3.40.50.720:FF:000203">
    <property type="entry name" value="D-3-phosphoglycerate dehydrogenase (SerA)"/>
    <property type="match status" value="1"/>
</dbReference>
<dbReference type="SUPFAM" id="SSF51735">
    <property type="entry name" value="NAD(P)-binding Rossmann-fold domains"/>
    <property type="match status" value="1"/>
</dbReference>
<proteinExistence type="inferred from homology"/>
<evidence type="ECO:0000313" key="7">
    <source>
        <dbReference type="EMBL" id="KRK96904.1"/>
    </source>
</evidence>
<dbReference type="PANTHER" id="PTHR10996">
    <property type="entry name" value="2-HYDROXYACID DEHYDROGENASE-RELATED"/>
    <property type="match status" value="1"/>
</dbReference>
<reference evidence="7 8" key="1">
    <citation type="journal article" date="2015" name="Genome Announc.">
        <title>Expanding the biotechnology potential of lactobacilli through comparative genomics of 213 strains and associated genera.</title>
        <authorList>
            <person name="Sun Z."/>
            <person name="Harris H.M."/>
            <person name="McCann A."/>
            <person name="Guo C."/>
            <person name="Argimon S."/>
            <person name="Zhang W."/>
            <person name="Yang X."/>
            <person name="Jeffery I.B."/>
            <person name="Cooney J.C."/>
            <person name="Kagawa T.F."/>
            <person name="Liu W."/>
            <person name="Song Y."/>
            <person name="Salvetti E."/>
            <person name="Wrobel A."/>
            <person name="Rasinkangas P."/>
            <person name="Parkhill J."/>
            <person name="Rea M.C."/>
            <person name="O'Sullivan O."/>
            <person name="Ritari J."/>
            <person name="Douillard F.P."/>
            <person name="Paul Ross R."/>
            <person name="Yang R."/>
            <person name="Briner A.E."/>
            <person name="Felis G.E."/>
            <person name="de Vos W.M."/>
            <person name="Barrangou R."/>
            <person name="Klaenhammer T.R."/>
            <person name="Caufield P.W."/>
            <person name="Cui Y."/>
            <person name="Zhang H."/>
            <person name="O'Toole P.W."/>
        </authorList>
    </citation>
    <scope>NUCLEOTIDE SEQUENCE [LARGE SCALE GENOMIC DNA]</scope>
    <source>
        <strain evidence="7 8">DSM 19909</strain>
    </source>
</reference>
<dbReference type="InterPro" id="IPR006139">
    <property type="entry name" value="D-isomer_2_OHA_DH_cat_dom"/>
</dbReference>
<name>A0A0R1LMZ6_9LACO</name>
<dbReference type="InterPro" id="IPR006140">
    <property type="entry name" value="D-isomer_DH_NAD-bd"/>
</dbReference>
<dbReference type="Pfam" id="PF02826">
    <property type="entry name" value="2-Hacid_dh_C"/>
    <property type="match status" value="1"/>
</dbReference>
<accession>A0A0R1LMZ6</accession>
<dbReference type="SUPFAM" id="SSF52283">
    <property type="entry name" value="Formate/glycerate dehydrogenase catalytic domain-like"/>
    <property type="match status" value="1"/>
</dbReference>
<dbReference type="Pfam" id="PF00389">
    <property type="entry name" value="2-Hacid_dh"/>
    <property type="match status" value="1"/>
</dbReference>
<evidence type="ECO:0000313" key="8">
    <source>
        <dbReference type="Proteomes" id="UP000051160"/>
    </source>
</evidence>
<dbReference type="GO" id="GO:0051287">
    <property type="term" value="F:NAD binding"/>
    <property type="evidence" value="ECO:0007669"/>
    <property type="project" value="InterPro"/>
</dbReference>